<proteinExistence type="predicted"/>
<dbReference type="EMBL" id="CP036262">
    <property type="protein sequence ID" value="QDS94737.1"/>
    <property type="molecule type" value="Genomic_DNA"/>
</dbReference>
<dbReference type="AlphaFoldDB" id="A0A517MIX0"/>
<evidence type="ECO:0000313" key="1">
    <source>
        <dbReference type="EMBL" id="QDS94737.1"/>
    </source>
</evidence>
<dbReference type="KEGG" id="rml:FF011L_35180"/>
<gene>
    <name evidence="1" type="ORF">FF011L_35180</name>
</gene>
<sequence>MLRAAREQSSSFGIPEKLNEGLQALQEAFRYAHDVGSEPWEFAVSMLRLEQLGFNPSDIRWLTLRGLAEHAREVTVQGDDGRQFRATGNLTFCERTCVVLTDFVASLVGRQTIASFMRYHHTGCKRTTGGDQ</sequence>
<evidence type="ECO:0000313" key="2">
    <source>
        <dbReference type="Proteomes" id="UP000320672"/>
    </source>
</evidence>
<organism evidence="1 2">
    <name type="scientific">Roseimaritima multifibrata</name>
    <dbReference type="NCBI Taxonomy" id="1930274"/>
    <lineage>
        <taxon>Bacteria</taxon>
        <taxon>Pseudomonadati</taxon>
        <taxon>Planctomycetota</taxon>
        <taxon>Planctomycetia</taxon>
        <taxon>Pirellulales</taxon>
        <taxon>Pirellulaceae</taxon>
        <taxon>Roseimaritima</taxon>
    </lineage>
</organism>
<reference evidence="1 2" key="1">
    <citation type="submission" date="2019-02" db="EMBL/GenBank/DDBJ databases">
        <title>Deep-cultivation of Planctomycetes and their phenomic and genomic characterization uncovers novel biology.</title>
        <authorList>
            <person name="Wiegand S."/>
            <person name="Jogler M."/>
            <person name="Boedeker C."/>
            <person name="Pinto D."/>
            <person name="Vollmers J."/>
            <person name="Rivas-Marin E."/>
            <person name="Kohn T."/>
            <person name="Peeters S.H."/>
            <person name="Heuer A."/>
            <person name="Rast P."/>
            <person name="Oberbeckmann S."/>
            <person name="Bunk B."/>
            <person name="Jeske O."/>
            <person name="Meyerdierks A."/>
            <person name="Storesund J.E."/>
            <person name="Kallscheuer N."/>
            <person name="Luecker S."/>
            <person name="Lage O.M."/>
            <person name="Pohl T."/>
            <person name="Merkel B.J."/>
            <person name="Hornburger P."/>
            <person name="Mueller R.-W."/>
            <person name="Bruemmer F."/>
            <person name="Labrenz M."/>
            <person name="Spormann A.M."/>
            <person name="Op den Camp H."/>
            <person name="Overmann J."/>
            <person name="Amann R."/>
            <person name="Jetten M.S.M."/>
            <person name="Mascher T."/>
            <person name="Medema M.H."/>
            <person name="Devos D.P."/>
            <person name="Kaster A.-K."/>
            <person name="Ovreas L."/>
            <person name="Rohde M."/>
            <person name="Galperin M.Y."/>
            <person name="Jogler C."/>
        </authorList>
    </citation>
    <scope>NUCLEOTIDE SEQUENCE [LARGE SCALE GENOMIC DNA]</scope>
    <source>
        <strain evidence="1 2">FF011L</strain>
    </source>
</reference>
<accession>A0A517MIX0</accession>
<keyword evidence="2" id="KW-1185">Reference proteome</keyword>
<name>A0A517MIX0_9BACT</name>
<protein>
    <submittedName>
        <fullName evidence="1">Uncharacterized protein</fullName>
    </submittedName>
</protein>
<dbReference type="Proteomes" id="UP000320672">
    <property type="component" value="Chromosome"/>
</dbReference>